<keyword evidence="4 7" id="KW-0238">DNA-binding</keyword>
<feature type="repeat" description="TPR" evidence="6">
    <location>
        <begin position="841"/>
        <end position="874"/>
    </location>
</feature>
<evidence type="ECO:0000313" key="9">
    <source>
        <dbReference type="EMBL" id="GAA0932329.1"/>
    </source>
</evidence>
<dbReference type="EMBL" id="BAAAID010000022">
    <property type="protein sequence ID" value="GAA0932329.1"/>
    <property type="molecule type" value="Genomic_DNA"/>
</dbReference>
<evidence type="ECO:0000256" key="3">
    <source>
        <dbReference type="ARBA" id="ARBA00023015"/>
    </source>
</evidence>
<dbReference type="CDD" id="cd15831">
    <property type="entry name" value="BTAD"/>
    <property type="match status" value="1"/>
</dbReference>
<dbReference type="InterPro" id="IPR001867">
    <property type="entry name" value="OmpR/PhoB-type_DNA-bd"/>
</dbReference>
<dbReference type="InterPro" id="IPR005158">
    <property type="entry name" value="BTAD"/>
</dbReference>
<dbReference type="PANTHER" id="PTHR35807:SF1">
    <property type="entry name" value="TRANSCRIPTIONAL REGULATOR REDD"/>
    <property type="match status" value="1"/>
</dbReference>
<dbReference type="SMART" id="SM01043">
    <property type="entry name" value="BTAD"/>
    <property type="match status" value="1"/>
</dbReference>
<dbReference type="InterPro" id="IPR036388">
    <property type="entry name" value="WH-like_DNA-bd_sf"/>
</dbReference>
<proteinExistence type="inferred from homology"/>
<accession>A0ABP4A9B3</accession>
<keyword evidence="5" id="KW-0804">Transcription</keyword>
<sequence>MRFHLLGPVGASVEGRRIDIGPARQRTVLAVLLVEAQRVVGIDQLIDRVWGEAPPRTVRSTLYSYITRIRAALQSPGSKTGGVDLTRQGGGYVLEVAPEQIDLHLFRRMERDARAAADDERAAALLRESLGLWTDNALSGLTGAWVEATRARLDEERIAASLRYHDIEIRLGRSEALLADLREWVAAHPLDERLVGQLMEVLYRCGRQGEALECFDSTRKRLAEQLGIDPGPELHGLHQRMLVADPALSDSASVPQAMSALPVPQQLPLPPSPFTGRSRELDELDHILASRADADRMVVISTLGGTGGIGKTWLALHWAHRHLEEFPDGQLYVNLRGFDPAVEPLSPTTALRGFLETLGTAPQAIPSDPDSQAGLYRSLVAGKRLLILLDDARDAAQIVPLLPGSPSCAVLITSRNQLTGLATVYGARPLALDVLSDAEARELLHHRLGAERVAAEPESVSALVRRCAGLPLALGILAARAATHPDFSLAVLADELSEDAAQLDVFDTGDVSGDLRGVFAASYRALAPETAQVFALLGLAPGPDISLRAAAALIGQPVPRTRALLRSIEAAHLVRQGPPDRYHMHDLVRLYAMERGELDFSPEALDTALRRLIDFYLHTAGTADHLLRPHRHLIELGPPADCGPQPLEDSTAALAWFDAEHPCLLAAQRLTMEKGWNTPAWQLAWAMDTFHYLRGLLDDHLSVWRDGFDAAEKLGQPLARSLSHWRLGHAHAFAGQSGEARHYLLRALSLFEMADDAVGQAHTHDSLGWVWSELGDHQRALDHAERALDLQRSLRDPVWEANALNAVAWYHAQLSQYAQAHGHCEEALTLFRRHGDRHGEAATLDSLGYIAHHSGNHDQALDHYRKALTIRRETGNAHQEADTLVRLGDTHHALGRDIEARHAWQQAVEKYRAQGRSEEAQRVRLQLNALDAETV</sequence>
<keyword evidence="10" id="KW-1185">Reference proteome</keyword>
<evidence type="ECO:0000256" key="7">
    <source>
        <dbReference type="PROSITE-ProRule" id="PRU01091"/>
    </source>
</evidence>
<dbReference type="PROSITE" id="PS50005">
    <property type="entry name" value="TPR"/>
    <property type="match status" value="2"/>
</dbReference>
<feature type="domain" description="OmpR/PhoB-type" evidence="8">
    <location>
        <begin position="1"/>
        <end position="96"/>
    </location>
</feature>
<dbReference type="Gene3D" id="3.40.50.300">
    <property type="entry name" value="P-loop containing nucleotide triphosphate hydrolases"/>
    <property type="match status" value="1"/>
</dbReference>
<evidence type="ECO:0000256" key="6">
    <source>
        <dbReference type="PROSITE-ProRule" id="PRU00339"/>
    </source>
</evidence>
<dbReference type="Proteomes" id="UP001500418">
    <property type="component" value="Unassembled WGS sequence"/>
</dbReference>
<feature type="DNA-binding region" description="OmpR/PhoB-type" evidence="7">
    <location>
        <begin position="1"/>
        <end position="96"/>
    </location>
</feature>
<dbReference type="SUPFAM" id="SSF46894">
    <property type="entry name" value="C-terminal effector domain of the bipartite response regulators"/>
    <property type="match status" value="1"/>
</dbReference>
<dbReference type="InterPro" id="IPR016032">
    <property type="entry name" value="Sig_transdc_resp-reg_C-effctor"/>
</dbReference>
<evidence type="ECO:0000256" key="4">
    <source>
        <dbReference type="ARBA" id="ARBA00023125"/>
    </source>
</evidence>
<protein>
    <recommendedName>
        <fullName evidence="8">OmpR/PhoB-type domain-containing protein</fullName>
    </recommendedName>
</protein>
<evidence type="ECO:0000256" key="5">
    <source>
        <dbReference type="ARBA" id="ARBA00023163"/>
    </source>
</evidence>
<comment type="caution">
    <text evidence="9">The sequence shown here is derived from an EMBL/GenBank/DDBJ whole genome shotgun (WGS) entry which is preliminary data.</text>
</comment>
<dbReference type="PRINTS" id="PR00364">
    <property type="entry name" value="DISEASERSIST"/>
</dbReference>
<dbReference type="SMART" id="SM00028">
    <property type="entry name" value="TPR"/>
    <property type="match status" value="5"/>
</dbReference>
<dbReference type="SUPFAM" id="SSF48452">
    <property type="entry name" value="TPR-like"/>
    <property type="match status" value="2"/>
</dbReference>
<evidence type="ECO:0000259" key="8">
    <source>
        <dbReference type="PROSITE" id="PS51755"/>
    </source>
</evidence>
<dbReference type="PANTHER" id="PTHR35807">
    <property type="entry name" value="TRANSCRIPTIONAL REGULATOR REDD-RELATED"/>
    <property type="match status" value="1"/>
</dbReference>
<name>A0ABP4A9B3_9ACTN</name>
<dbReference type="SUPFAM" id="SSF52540">
    <property type="entry name" value="P-loop containing nucleoside triphosphate hydrolases"/>
    <property type="match status" value="1"/>
</dbReference>
<dbReference type="InterPro" id="IPR027417">
    <property type="entry name" value="P-loop_NTPase"/>
</dbReference>
<keyword evidence="2" id="KW-0902">Two-component regulatory system</keyword>
<dbReference type="InterPro" id="IPR019734">
    <property type="entry name" value="TPR_rpt"/>
</dbReference>
<gene>
    <name evidence="9" type="ORF">GCM10009575_038490</name>
</gene>
<dbReference type="Pfam" id="PF03704">
    <property type="entry name" value="BTAD"/>
    <property type="match status" value="1"/>
</dbReference>
<dbReference type="Pfam" id="PF13424">
    <property type="entry name" value="TPR_12"/>
    <property type="match status" value="2"/>
</dbReference>
<reference evidence="10" key="1">
    <citation type="journal article" date="2019" name="Int. J. Syst. Evol. Microbiol.">
        <title>The Global Catalogue of Microorganisms (GCM) 10K type strain sequencing project: providing services to taxonomists for standard genome sequencing and annotation.</title>
        <authorList>
            <consortium name="The Broad Institute Genomics Platform"/>
            <consortium name="The Broad Institute Genome Sequencing Center for Infectious Disease"/>
            <person name="Wu L."/>
            <person name="Ma J."/>
        </authorList>
    </citation>
    <scope>NUCLEOTIDE SEQUENCE [LARGE SCALE GENOMIC DNA]</scope>
    <source>
        <strain evidence="10">JCM 11444</strain>
    </source>
</reference>
<comment type="similarity">
    <text evidence="1">Belongs to the AfsR/DnrI/RedD regulatory family.</text>
</comment>
<evidence type="ECO:0000313" key="10">
    <source>
        <dbReference type="Proteomes" id="UP001500418"/>
    </source>
</evidence>
<dbReference type="PROSITE" id="PS51755">
    <property type="entry name" value="OMPR_PHOB"/>
    <property type="match status" value="1"/>
</dbReference>
<dbReference type="InterPro" id="IPR011990">
    <property type="entry name" value="TPR-like_helical_dom_sf"/>
</dbReference>
<dbReference type="SMART" id="SM00862">
    <property type="entry name" value="Trans_reg_C"/>
    <property type="match status" value="1"/>
</dbReference>
<feature type="repeat" description="TPR" evidence="6">
    <location>
        <begin position="761"/>
        <end position="794"/>
    </location>
</feature>
<dbReference type="Gene3D" id="1.25.40.10">
    <property type="entry name" value="Tetratricopeptide repeat domain"/>
    <property type="match status" value="2"/>
</dbReference>
<keyword evidence="3" id="KW-0805">Transcription regulation</keyword>
<organism evidence="9 10">
    <name type="scientific">Streptomyces rhizosphaericus</name>
    <dbReference type="NCBI Taxonomy" id="114699"/>
    <lineage>
        <taxon>Bacteria</taxon>
        <taxon>Bacillati</taxon>
        <taxon>Actinomycetota</taxon>
        <taxon>Actinomycetes</taxon>
        <taxon>Kitasatosporales</taxon>
        <taxon>Streptomycetaceae</taxon>
        <taxon>Streptomyces</taxon>
        <taxon>Streptomyces violaceusniger group</taxon>
    </lineage>
</organism>
<dbReference type="Gene3D" id="1.10.10.10">
    <property type="entry name" value="Winged helix-like DNA-binding domain superfamily/Winged helix DNA-binding domain"/>
    <property type="match status" value="1"/>
</dbReference>
<dbReference type="Pfam" id="PF00486">
    <property type="entry name" value="Trans_reg_C"/>
    <property type="match status" value="1"/>
</dbReference>
<evidence type="ECO:0000256" key="1">
    <source>
        <dbReference type="ARBA" id="ARBA00005820"/>
    </source>
</evidence>
<dbReference type="InterPro" id="IPR051677">
    <property type="entry name" value="AfsR-DnrI-RedD_regulator"/>
</dbReference>
<keyword evidence="6" id="KW-0802">TPR repeat</keyword>
<evidence type="ECO:0000256" key="2">
    <source>
        <dbReference type="ARBA" id="ARBA00023012"/>
    </source>
</evidence>